<evidence type="ECO:0000256" key="16">
    <source>
        <dbReference type="ARBA" id="ARBA00073143"/>
    </source>
</evidence>
<name>A0A1Y5SES1_9RHOB</name>
<evidence type="ECO:0000256" key="2">
    <source>
        <dbReference type="ARBA" id="ARBA00004429"/>
    </source>
</evidence>
<organism evidence="20 21">
    <name type="scientific">Falsiruegeria litorea R37</name>
    <dbReference type="NCBI Taxonomy" id="1200284"/>
    <lineage>
        <taxon>Bacteria</taxon>
        <taxon>Pseudomonadati</taxon>
        <taxon>Pseudomonadota</taxon>
        <taxon>Alphaproteobacteria</taxon>
        <taxon>Rhodobacterales</taxon>
        <taxon>Roseobacteraceae</taxon>
        <taxon>Falsiruegeria</taxon>
    </lineage>
</organism>
<keyword evidence="8 18" id="KW-0812">Transmembrane</keyword>
<dbReference type="PRINTS" id="PR00344">
    <property type="entry name" value="BCTRLSENSOR"/>
</dbReference>
<feature type="domain" description="Histidine kinase" evidence="19">
    <location>
        <begin position="362"/>
        <end position="572"/>
    </location>
</feature>
<dbReference type="PIRSF" id="PIRSF036431">
    <property type="entry name" value="STHK_DctB"/>
    <property type="match status" value="1"/>
</dbReference>
<dbReference type="SUPFAM" id="SSF47384">
    <property type="entry name" value="Homodimeric domain of signal transducing histidine kinase"/>
    <property type="match status" value="1"/>
</dbReference>
<dbReference type="EMBL" id="FWFO01000001">
    <property type="protein sequence ID" value="SLN39110.1"/>
    <property type="molecule type" value="Genomic_DNA"/>
</dbReference>
<comment type="subcellular location">
    <subcellularLocation>
        <location evidence="2">Cell inner membrane</location>
        <topology evidence="2">Multi-pass membrane protein</topology>
    </subcellularLocation>
</comment>
<keyword evidence="7 20" id="KW-0808">Transferase</keyword>
<accession>A0A1Y5SES1</accession>
<keyword evidence="14 18" id="KW-0472">Membrane</keyword>
<dbReference type="SMART" id="SM00388">
    <property type="entry name" value="HisKA"/>
    <property type="match status" value="1"/>
</dbReference>
<evidence type="ECO:0000256" key="3">
    <source>
        <dbReference type="ARBA" id="ARBA00012438"/>
    </source>
</evidence>
<dbReference type="InterPro" id="IPR004358">
    <property type="entry name" value="Sig_transdc_His_kin-like_C"/>
</dbReference>
<dbReference type="InterPro" id="IPR036890">
    <property type="entry name" value="HATPase_C_sf"/>
</dbReference>
<dbReference type="GO" id="GO:0000155">
    <property type="term" value="F:phosphorelay sensor kinase activity"/>
    <property type="evidence" value="ECO:0007669"/>
    <property type="project" value="InterPro"/>
</dbReference>
<evidence type="ECO:0000256" key="14">
    <source>
        <dbReference type="ARBA" id="ARBA00023136"/>
    </source>
</evidence>
<gene>
    <name evidence="20" type="primary">dctB_2</name>
    <name evidence="20" type="ORF">TRL7639_01996</name>
</gene>
<evidence type="ECO:0000256" key="11">
    <source>
        <dbReference type="ARBA" id="ARBA00022840"/>
    </source>
</evidence>
<evidence type="ECO:0000256" key="1">
    <source>
        <dbReference type="ARBA" id="ARBA00000085"/>
    </source>
</evidence>
<dbReference type="AlphaFoldDB" id="A0A1Y5SES1"/>
<keyword evidence="11" id="KW-0067">ATP-binding</keyword>
<dbReference type="InterPro" id="IPR017055">
    <property type="entry name" value="Sig_transdc_His_kinase_DctB"/>
</dbReference>
<evidence type="ECO:0000313" key="20">
    <source>
        <dbReference type="EMBL" id="SLN39110.1"/>
    </source>
</evidence>
<sequence>MAWPRSTAISWRVRLALVVLLVVATATVWVTNRLLTDRFTESTRNRAELRLTLYSGNLLSELRRNAIVPQLLARDPTLISALQSNDFSRSTQRLISFVEEIGAASLMLLDSDGRTVAATDRNRLGEPHRGEPHFVDAMRANATVFTVLPREAGGYSFTYARRLEDGAEVLGVIVVEVDLAKFERAWAGISDAVMVTDSTGSIILATEPRWRGLNEAEALQRQTPQGAIQRAIRVTADWTALPADAYLQGEAVMRMESRIPFRGWQMTSFTTYASIRERVNGVLALEIMGFAILLALAFYALSRKTAVRMALFQRESAELRALNARLQREIAERERVQKTLEVAEQSLAQSSKLAALGEMSAAVSHELNQPLAAMKTYLAGARLLLRRNRPEEALASFGRIDGLIERMGAITRQLKSYARKGGETLSPVNMGDALAASLSMMEPQLRQRQVQITQILPDDQVQVMGDRLRIEQVMVNLLRNALDATKSVRDPEVEIILAAGETATLTVRDNGQGIEDFDALFEPFYTTKQPGDGVGLGLAISSGIVNDLGGRLTARNGQNGGAVFEMQLPILEGGLEAAE</sequence>
<dbReference type="InterPro" id="IPR036097">
    <property type="entry name" value="HisK_dim/P_sf"/>
</dbReference>
<dbReference type="PROSITE" id="PS50109">
    <property type="entry name" value="HIS_KIN"/>
    <property type="match status" value="1"/>
</dbReference>
<dbReference type="CDD" id="cd00082">
    <property type="entry name" value="HisKA"/>
    <property type="match status" value="1"/>
</dbReference>
<evidence type="ECO:0000256" key="8">
    <source>
        <dbReference type="ARBA" id="ARBA00022692"/>
    </source>
</evidence>
<keyword evidence="13" id="KW-0902">Two-component regulatory system</keyword>
<dbReference type="Gene3D" id="3.30.565.10">
    <property type="entry name" value="Histidine kinase-like ATPase, C-terminal domain"/>
    <property type="match status" value="1"/>
</dbReference>
<feature type="coiled-coil region" evidence="17">
    <location>
        <begin position="309"/>
        <end position="346"/>
    </location>
</feature>
<evidence type="ECO:0000256" key="9">
    <source>
        <dbReference type="ARBA" id="ARBA00022741"/>
    </source>
</evidence>
<dbReference type="Pfam" id="PF00512">
    <property type="entry name" value="HisKA"/>
    <property type="match status" value="1"/>
</dbReference>
<keyword evidence="21" id="KW-1185">Reference proteome</keyword>
<dbReference type="InterPro" id="IPR029151">
    <property type="entry name" value="Sensor-like_sf"/>
</dbReference>
<dbReference type="Pfam" id="PF02518">
    <property type="entry name" value="HATPase_c"/>
    <property type="match status" value="1"/>
</dbReference>
<dbReference type="EC" id="2.7.13.3" evidence="3"/>
<evidence type="ECO:0000256" key="4">
    <source>
        <dbReference type="ARBA" id="ARBA00022475"/>
    </source>
</evidence>
<dbReference type="PANTHER" id="PTHR43065:SF46">
    <property type="entry name" value="C4-DICARBOXYLATE TRANSPORT SENSOR PROTEIN DCTB"/>
    <property type="match status" value="1"/>
</dbReference>
<evidence type="ECO:0000313" key="21">
    <source>
        <dbReference type="Proteomes" id="UP000193077"/>
    </source>
</evidence>
<dbReference type="Gene3D" id="3.30.450.20">
    <property type="entry name" value="PAS domain"/>
    <property type="match status" value="2"/>
</dbReference>
<evidence type="ECO:0000256" key="7">
    <source>
        <dbReference type="ARBA" id="ARBA00022679"/>
    </source>
</evidence>
<keyword evidence="5" id="KW-0997">Cell inner membrane</keyword>
<feature type="transmembrane region" description="Helical" evidence="18">
    <location>
        <begin position="281"/>
        <end position="301"/>
    </location>
</feature>
<evidence type="ECO:0000256" key="13">
    <source>
        <dbReference type="ARBA" id="ARBA00023012"/>
    </source>
</evidence>
<dbReference type="Proteomes" id="UP000193077">
    <property type="component" value="Unassembled WGS sequence"/>
</dbReference>
<evidence type="ECO:0000256" key="17">
    <source>
        <dbReference type="SAM" id="Coils"/>
    </source>
</evidence>
<dbReference type="SUPFAM" id="SSF103190">
    <property type="entry name" value="Sensory domain-like"/>
    <property type="match status" value="1"/>
</dbReference>
<dbReference type="PANTHER" id="PTHR43065">
    <property type="entry name" value="SENSOR HISTIDINE KINASE"/>
    <property type="match status" value="1"/>
</dbReference>
<dbReference type="FunFam" id="1.10.287.130:FF:000049">
    <property type="entry name" value="C4-dicarboxylate transport sensor protein DctB"/>
    <property type="match status" value="1"/>
</dbReference>
<evidence type="ECO:0000256" key="5">
    <source>
        <dbReference type="ARBA" id="ARBA00022519"/>
    </source>
</evidence>
<dbReference type="SUPFAM" id="SSF55874">
    <property type="entry name" value="ATPase domain of HSP90 chaperone/DNA topoisomerase II/histidine kinase"/>
    <property type="match status" value="1"/>
</dbReference>
<dbReference type="InterPro" id="IPR005467">
    <property type="entry name" value="His_kinase_dom"/>
</dbReference>
<dbReference type="SMART" id="SM00387">
    <property type="entry name" value="HATPase_c"/>
    <property type="match status" value="1"/>
</dbReference>
<keyword evidence="12 18" id="KW-1133">Transmembrane helix</keyword>
<evidence type="ECO:0000256" key="18">
    <source>
        <dbReference type="SAM" id="Phobius"/>
    </source>
</evidence>
<evidence type="ECO:0000256" key="10">
    <source>
        <dbReference type="ARBA" id="ARBA00022777"/>
    </source>
</evidence>
<evidence type="ECO:0000259" key="19">
    <source>
        <dbReference type="PROSITE" id="PS50109"/>
    </source>
</evidence>
<dbReference type="GO" id="GO:0005886">
    <property type="term" value="C:plasma membrane"/>
    <property type="evidence" value="ECO:0007669"/>
    <property type="project" value="UniProtKB-SubCell"/>
</dbReference>
<proteinExistence type="predicted"/>
<keyword evidence="17" id="KW-0175">Coiled coil</keyword>
<evidence type="ECO:0000256" key="15">
    <source>
        <dbReference type="ARBA" id="ARBA00059004"/>
    </source>
</evidence>
<dbReference type="InterPro" id="IPR003661">
    <property type="entry name" value="HisK_dim/P_dom"/>
</dbReference>
<dbReference type="Gene3D" id="1.10.287.130">
    <property type="match status" value="1"/>
</dbReference>
<evidence type="ECO:0000256" key="12">
    <source>
        <dbReference type="ARBA" id="ARBA00022989"/>
    </source>
</evidence>
<keyword evidence="9" id="KW-0547">Nucleotide-binding</keyword>
<dbReference type="InterPro" id="IPR003594">
    <property type="entry name" value="HATPase_dom"/>
</dbReference>
<comment type="function">
    <text evidence="15">Member of the two-component regulatory system DctB/DctD involved in the transport of C4-dicarboxylates. DctB functions as a membrane-associated protein kinase that phosphorylates DctD in response to environmental signals.</text>
</comment>
<comment type="catalytic activity">
    <reaction evidence="1">
        <text>ATP + protein L-histidine = ADP + protein N-phospho-L-histidine.</text>
        <dbReference type="EC" id="2.7.13.3"/>
    </reaction>
</comment>
<evidence type="ECO:0000256" key="6">
    <source>
        <dbReference type="ARBA" id="ARBA00022553"/>
    </source>
</evidence>
<keyword evidence="6" id="KW-0597">Phosphoprotein</keyword>
<dbReference type="GO" id="GO:0005524">
    <property type="term" value="F:ATP binding"/>
    <property type="evidence" value="ECO:0007669"/>
    <property type="project" value="UniProtKB-KW"/>
</dbReference>
<keyword evidence="4" id="KW-1003">Cell membrane</keyword>
<keyword evidence="10" id="KW-0418">Kinase</keyword>
<reference evidence="20 21" key="1">
    <citation type="submission" date="2017-03" db="EMBL/GenBank/DDBJ databases">
        <authorList>
            <person name="Afonso C.L."/>
            <person name="Miller P.J."/>
            <person name="Scott M.A."/>
            <person name="Spackman E."/>
            <person name="Goraichik I."/>
            <person name="Dimitrov K.M."/>
            <person name="Suarez D.L."/>
            <person name="Swayne D.E."/>
        </authorList>
    </citation>
    <scope>NUCLEOTIDE SEQUENCE [LARGE SCALE GENOMIC DNA]</scope>
    <source>
        <strain evidence="20 21">CECT 7639</strain>
    </source>
</reference>
<protein>
    <recommendedName>
        <fullName evidence="16">C4-dicarboxylate transport sensor protein DctB</fullName>
        <ecNumber evidence="3">2.7.13.3</ecNumber>
    </recommendedName>
</protein>